<proteinExistence type="predicted"/>
<gene>
    <name evidence="1" type="ORF">CA267_008120</name>
</gene>
<evidence type="ECO:0000313" key="1">
    <source>
        <dbReference type="EMBL" id="QJR80745.1"/>
    </source>
</evidence>
<dbReference type="EMBL" id="CP052766">
    <property type="protein sequence ID" value="QJR80745.1"/>
    <property type="molecule type" value="Genomic_DNA"/>
</dbReference>
<accession>A0A6M4MDS7</accession>
<name>A0A6M4MDS7_9ALTE</name>
<evidence type="ECO:0000313" key="2">
    <source>
        <dbReference type="Proteomes" id="UP000219285"/>
    </source>
</evidence>
<sequence length="53" mass="6216">MERSDRKWILASLSNCYLAVGNDKEAKVYEERFLSEELADWEEQTFDEGKVAD</sequence>
<evidence type="ECO:0008006" key="3">
    <source>
        <dbReference type="Google" id="ProtNLM"/>
    </source>
</evidence>
<organism evidence="1 2">
    <name type="scientific">Alteromonas pelagimontana</name>
    <dbReference type="NCBI Taxonomy" id="1858656"/>
    <lineage>
        <taxon>Bacteria</taxon>
        <taxon>Pseudomonadati</taxon>
        <taxon>Pseudomonadota</taxon>
        <taxon>Gammaproteobacteria</taxon>
        <taxon>Alteromonadales</taxon>
        <taxon>Alteromonadaceae</taxon>
        <taxon>Alteromonas/Salinimonas group</taxon>
        <taxon>Alteromonas</taxon>
    </lineage>
</organism>
<keyword evidence="2" id="KW-1185">Reference proteome</keyword>
<reference evidence="2" key="1">
    <citation type="submission" date="2014-12" db="EMBL/GenBank/DDBJ databases">
        <title>Complete genome sequence of a multi-drug resistant Klebsiella pneumoniae.</title>
        <authorList>
            <person name="Hua X."/>
            <person name="Chen Q."/>
            <person name="Li X."/>
            <person name="Feng Y."/>
            <person name="Ruan Z."/>
            <person name="Yu Y."/>
        </authorList>
    </citation>
    <scope>NUCLEOTIDE SEQUENCE [LARGE SCALE GENOMIC DNA]</scope>
    <source>
        <strain evidence="2">5.12</strain>
    </source>
</reference>
<dbReference type="AlphaFoldDB" id="A0A6M4MDS7"/>
<reference evidence="1 2" key="2">
    <citation type="submission" date="2020-04" db="EMBL/GenBank/DDBJ databases">
        <title>Complete genome sequence of Alteromonas pelagimontana 5.12T.</title>
        <authorList>
            <person name="Sinha R.K."/>
            <person name="Krishnan K.P."/>
            <person name="Kurian J.P."/>
        </authorList>
    </citation>
    <scope>NUCLEOTIDE SEQUENCE [LARGE SCALE GENOMIC DNA]</scope>
    <source>
        <strain evidence="1 2">5.12</strain>
    </source>
</reference>
<dbReference type="Proteomes" id="UP000219285">
    <property type="component" value="Chromosome"/>
</dbReference>
<protein>
    <recommendedName>
        <fullName evidence="3">Tetratricopeptide repeat protein</fullName>
    </recommendedName>
</protein>
<dbReference type="RefSeq" id="WP_170669036.1">
    <property type="nucleotide sequence ID" value="NZ_CP052766.1"/>
</dbReference>
<dbReference type="KEGG" id="apel:CA267_008120"/>